<protein>
    <submittedName>
        <fullName evidence="1">Uncharacterized protein</fullName>
    </submittedName>
</protein>
<comment type="caution">
    <text evidence="1">The sequence shown here is derived from an EMBL/GenBank/DDBJ whole genome shotgun (WGS) entry which is preliminary data.</text>
</comment>
<evidence type="ECO:0000313" key="1">
    <source>
        <dbReference type="EMBL" id="MQM15080.1"/>
    </source>
</evidence>
<evidence type="ECO:0000313" key="2">
    <source>
        <dbReference type="Proteomes" id="UP000652761"/>
    </source>
</evidence>
<name>A0A843X832_COLES</name>
<sequence>MQGDGGFNCINNVGCDSYRVRFGVIPVRGRVLEREESRGGVGIVLLALVGELYHDFYPVIMLNGLVLRQCCLQVWCGLSPGFLFVEVERQLDLSSVAARLRGVLLWFVQVRESRRLHVPPIVRSSLIAKSGHHH</sequence>
<organism evidence="1 2">
    <name type="scientific">Colocasia esculenta</name>
    <name type="common">Wild taro</name>
    <name type="synonym">Arum esculentum</name>
    <dbReference type="NCBI Taxonomy" id="4460"/>
    <lineage>
        <taxon>Eukaryota</taxon>
        <taxon>Viridiplantae</taxon>
        <taxon>Streptophyta</taxon>
        <taxon>Embryophyta</taxon>
        <taxon>Tracheophyta</taxon>
        <taxon>Spermatophyta</taxon>
        <taxon>Magnoliopsida</taxon>
        <taxon>Liliopsida</taxon>
        <taxon>Araceae</taxon>
        <taxon>Aroideae</taxon>
        <taxon>Colocasieae</taxon>
        <taxon>Colocasia</taxon>
    </lineage>
</organism>
<dbReference type="EMBL" id="NMUH01006353">
    <property type="protein sequence ID" value="MQM15080.1"/>
    <property type="molecule type" value="Genomic_DNA"/>
</dbReference>
<reference evidence="1" key="1">
    <citation type="submission" date="2017-07" db="EMBL/GenBank/DDBJ databases">
        <title>Taro Niue Genome Assembly and Annotation.</title>
        <authorList>
            <person name="Atibalentja N."/>
            <person name="Keating K."/>
            <person name="Fields C.J."/>
        </authorList>
    </citation>
    <scope>NUCLEOTIDE SEQUENCE</scope>
    <source>
        <strain evidence="1">Niue_2</strain>
        <tissue evidence="1">Leaf</tissue>
    </source>
</reference>
<accession>A0A843X832</accession>
<keyword evidence="2" id="KW-1185">Reference proteome</keyword>
<proteinExistence type="predicted"/>
<dbReference type="AlphaFoldDB" id="A0A843X832"/>
<gene>
    <name evidence="1" type="ORF">Taro_048017</name>
</gene>
<dbReference type="Proteomes" id="UP000652761">
    <property type="component" value="Unassembled WGS sequence"/>
</dbReference>